<gene>
    <name evidence="3" type="ORF">B1A_05705</name>
</gene>
<dbReference type="GO" id="GO:0015074">
    <property type="term" value="P:DNA integration"/>
    <property type="evidence" value="ECO:0007669"/>
    <property type="project" value="InterPro"/>
</dbReference>
<dbReference type="GO" id="GO:0003676">
    <property type="term" value="F:nucleic acid binding"/>
    <property type="evidence" value="ECO:0007669"/>
    <property type="project" value="InterPro"/>
</dbReference>
<sequence length="314" mass="35322">SLNVSKDAVADYLTRAAAAGLAWPLPAELDDGDLEQRLFPAFTNASATAKVEPDWGDVHQSLKVKGATLQILHEEYLADHPDGMAYSYYCQRYRDYKKTLKRYMRQVHVAGDKVFVDYAGPTIKIVINRASGETKQAQIFVGVLGASGYIYAEAVWSQSLPNWIASHARMFEDFGGVPAVVVCDNLKAAVTRASRTDPTVHATYLDMAGHYGTMIIPARPYKPKDKAHAENGVLVVERWILFRLRKRVFTSLVELNTAIRELLAEANNRPFKKMPGCRRTAFETIDRPALNLLPVDRYEFAEFRRVRVGLDYHV</sequence>
<dbReference type="PANTHER" id="PTHR35004:SF8">
    <property type="entry name" value="TRANSPOSASE RV3428C-RELATED"/>
    <property type="match status" value="1"/>
</dbReference>
<dbReference type="InterPro" id="IPR017895">
    <property type="entry name" value="HTH_IS408/IS1162_type"/>
</dbReference>
<reference evidence="3" key="1">
    <citation type="submission" date="2013-08" db="EMBL/GenBank/DDBJ databases">
        <authorList>
            <person name="Mendez C."/>
            <person name="Richter M."/>
            <person name="Ferrer M."/>
            <person name="Sanchez J."/>
        </authorList>
    </citation>
    <scope>NUCLEOTIDE SEQUENCE</scope>
</reference>
<proteinExistence type="predicted"/>
<dbReference type="PROSITE" id="PS50532">
    <property type="entry name" value="HTH_IS408"/>
    <property type="match status" value="1"/>
</dbReference>
<evidence type="ECO:0000259" key="2">
    <source>
        <dbReference type="PROSITE" id="PS50994"/>
    </source>
</evidence>
<dbReference type="AlphaFoldDB" id="T1BP68"/>
<dbReference type="NCBIfam" id="NF033546">
    <property type="entry name" value="transpos_IS21"/>
    <property type="match status" value="1"/>
</dbReference>
<dbReference type="PROSITE" id="PS50994">
    <property type="entry name" value="INTEGRASE"/>
    <property type="match status" value="1"/>
</dbReference>
<evidence type="ECO:0000313" key="3">
    <source>
        <dbReference type="EMBL" id="EQD71622.1"/>
    </source>
</evidence>
<feature type="non-terminal residue" evidence="3">
    <location>
        <position position="1"/>
    </location>
</feature>
<feature type="non-terminal residue" evidence="3">
    <location>
        <position position="314"/>
    </location>
</feature>
<evidence type="ECO:0000259" key="1">
    <source>
        <dbReference type="PROSITE" id="PS50532"/>
    </source>
</evidence>
<accession>T1BP68</accession>
<dbReference type="Gene3D" id="3.30.420.10">
    <property type="entry name" value="Ribonuclease H-like superfamily/Ribonuclease H"/>
    <property type="match status" value="1"/>
</dbReference>
<name>T1BP68_9ZZZZ</name>
<dbReference type="SUPFAM" id="SSF53098">
    <property type="entry name" value="Ribonuclease H-like"/>
    <property type="match status" value="1"/>
</dbReference>
<protein>
    <submittedName>
        <fullName evidence="3">Integrase catalytic subunit</fullName>
    </submittedName>
</protein>
<dbReference type="InterPro" id="IPR036397">
    <property type="entry name" value="RNaseH_sf"/>
</dbReference>
<dbReference type="Pfam" id="PF00665">
    <property type="entry name" value="rve"/>
    <property type="match status" value="1"/>
</dbReference>
<feature type="domain" description="Integrase catalytic" evidence="2">
    <location>
        <begin position="104"/>
        <end position="289"/>
    </location>
</feature>
<organism evidence="3">
    <name type="scientific">mine drainage metagenome</name>
    <dbReference type="NCBI Taxonomy" id="410659"/>
    <lineage>
        <taxon>unclassified sequences</taxon>
        <taxon>metagenomes</taxon>
        <taxon>ecological metagenomes</taxon>
    </lineage>
</organism>
<feature type="domain" description="HTH IS408-type" evidence="1">
    <location>
        <begin position="1"/>
        <end position="62"/>
    </location>
</feature>
<dbReference type="InterPro" id="IPR012337">
    <property type="entry name" value="RNaseH-like_sf"/>
</dbReference>
<dbReference type="EMBL" id="AUZX01004163">
    <property type="protein sequence ID" value="EQD71622.1"/>
    <property type="molecule type" value="Genomic_DNA"/>
</dbReference>
<dbReference type="InterPro" id="IPR001584">
    <property type="entry name" value="Integrase_cat-core"/>
</dbReference>
<dbReference type="PANTHER" id="PTHR35004">
    <property type="entry name" value="TRANSPOSASE RV3428C-RELATED"/>
    <property type="match status" value="1"/>
</dbReference>
<reference evidence="3" key="2">
    <citation type="journal article" date="2014" name="ISME J.">
        <title>Microbial stratification in low pH oxic and suboxic macroscopic growths along an acid mine drainage.</title>
        <authorList>
            <person name="Mendez-Garcia C."/>
            <person name="Mesa V."/>
            <person name="Sprenger R.R."/>
            <person name="Richter M."/>
            <person name="Diez M.S."/>
            <person name="Solano J."/>
            <person name="Bargiela R."/>
            <person name="Golyshina O.V."/>
            <person name="Manteca A."/>
            <person name="Ramos J.L."/>
            <person name="Gallego J.R."/>
            <person name="Llorente I."/>
            <person name="Martins Dos Santos V.A."/>
            <person name="Jensen O.N."/>
            <person name="Pelaez A.I."/>
            <person name="Sanchez J."/>
            <person name="Ferrer M."/>
        </authorList>
    </citation>
    <scope>NUCLEOTIDE SEQUENCE</scope>
</reference>
<comment type="caution">
    <text evidence="3">The sequence shown here is derived from an EMBL/GenBank/DDBJ whole genome shotgun (WGS) entry which is preliminary data.</text>
</comment>